<dbReference type="InterPro" id="IPR001878">
    <property type="entry name" value="Znf_CCHC"/>
</dbReference>
<comment type="similarity">
    <text evidence="2">Belongs to the BBP/SF1 family.</text>
</comment>
<dbReference type="GO" id="GO:0007064">
    <property type="term" value="P:mitotic sister chromatid cohesion"/>
    <property type="evidence" value="ECO:0007669"/>
    <property type="project" value="InterPro"/>
</dbReference>
<dbReference type="Pfam" id="PF22675">
    <property type="entry name" value="KH-I_KHDC4-BBP"/>
    <property type="match status" value="1"/>
</dbReference>
<gene>
    <name evidence="15" type="primary">ABSGL_11440.1 scaffold 12295</name>
</gene>
<dbReference type="PANTHER" id="PTHR11208:SF45">
    <property type="entry name" value="SPLICING FACTOR 1"/>
    <property type="match status" value="1"/>
</dbReference>
<keyword evidence="6 11" id="KW-0863">Zinc-finger</keyword>
<dbReference type="InterPro" id="IPR047086">
    <property type="entry name" value="SF1-HH_sf"/>
</dbReference>
<dbReference type="SMART" id="SM00322">
    <property type="entry name" value="KH"/>
    <property type="match status" value="1"/>
</dbReference>
<proteinExistence type="inferred from homology"/>
<evidence type="ECO:0000256" key="1">
    <source>
        <dbReference type="ARBA" id="ARBA00004123"/>
    </source>
</evidence>
<feature type="compositionally biased region" description="Low complexity" evidence="13">
    <location>
        <begin position="65"/>
        <end position="78"/>
    </location>
</feature>
<dbReference type="Gene3D" id="3.30.1370.10">
    <property type="entry name" value="K Homology domain, type 1"/>
    <property type="match status" value="1"/>
</dbReference>
<dbReference type="GO" id="GO:0008270">
    <property type="term" value="F:zinc ion binding"/>
    <property type="evidence" value="ECO:0007669"/>
    <property type="project" value="UniProtKB-KW"/>
</dbReference>
<keyword evidence="5" id="KW-0479">Metal-binding</keyword>
<evidence type="ECO:0000256" key="13">
    <source>
        <dbReference type="SAM" id="MobiDB-lite"/>
    </source>
</evidence>
<evidence type="ECO:0000256" key="12">
    <source>
        <dbReference type="PROSITE-ProRule" id="PRU00117"/>
    </source>
</evidence>
<evidence type="ECO:0000256" key="11">
    <source>
        <dbReference type="PROSITE-ProRule" id="PRU00047"/>
    </source>
</evidence>
<dbReference type="CDD" id="cd02395">
    <property type="entry name" value="KH-I_BBP"/>
    <property type="match status" value="1"/>
</dbReference>
<evidence type="ECO:0000313" key="15">
    <source>
        <dbReference type="EMBL" id="SAM05565.1"/>
    </source>
</evidence>
<feature type="compositionally biased region" description="Polar residues" evidence="13">
    <location>
        <begin position="35"/>
        <end position="56"/>
    </location>
</feature>
<dbReference type="SUPFAM" id="SSF54791">
    <property type="entry name" value="Eukaryotic type KH-domain (KH-domain type I)"/>
    <property type="match status" value="1"/>
</dbReference>
<dbReference type="Pfam" id="PF09724">
    <property type="entry name" value="Dcc1"/>
    <property type="match status" value="1"/>
</dbReference>
<feature type="region of interest" description="Disordered" evidence="13">
    <location>
        <begin position="1"/>
        <end position="117"/>
    </location>
</feature>
<dbReference type="InterPro" id="IPR036875">
    <property type="entry name" value="Znf_CCHC_sf"/>
</dbReference>
<accession>A0A168QU71</accession>
<feature type="domain" description="CCHC-type" evidence="14">
    <location>
        <begin position="330"/>
        <end position="345"/>
    </location>
</feature>
<feature type="compositionally biased region" description="Polar residues" evidence="13">
    <location>
        <begin position="404"/>
        <end position="416"/>
    </location>
</feature>
<dbReference type="SUPFAM" id="SSF57756">
    <property type="entry name" value="Retrovirus zinc finger-like domains"/>
    <property type="match status" value="1"/>
</dbReference>
<organism evidence="15">
    <name type="scientific">Absidia glauca</name>
    <name type="common">Pin mould</name>
    <dbReference type="NCBI Taxonomy" id="4829"/>
    <lineage>
        <taxon>Eukaryota</taxon>
        <taxon>Fungi</taxon>
        <taxon>Fungi incertae sedis</taxon>
        <taxon>Mucoromycota</taxon>
        <taxon>Mucoromycotina</taxon>
        <taxon>Mucoromycetes</taxon>
        <taxon>Mucorales</taxon>
        <taxon>Cunninghamellaceae</taxon>
        <taxon>Absidia</taxon>
    </lineage>
</organism>
<reference evidence="15" key="1">
    <citation type="submission" date="2016-04" db="EMBL/GenBank/DDBJ databases">
        <authorList>
            <person name="Evans L.H."/>
            <person name="Alamgir A."/>
            <person name="Owens N."/>
            <person name="Weber N.D."/>
            <person name="Virtaneva K."/>
            <person name="Barbian K."/>
            <person name="Babar A."/>
            <person name="Rosenke K."/>
        </authorList>
    </citation>
    <scope>NUCLEOTIDE SEQUENCE [LARGE SCALE GENOMIC DNA]</scope>
    <source>
        <strain evidence="15">CBS 101.48</strain>
    </source>
</reference>
<feature type="compositionally biased region" description="Pro residues" evidence="13">
    <location>
        <begin position="522"/>
        <end position="532"/>
    </location>
</feature>
<dbReference type="FunFam" id="3.30.1370.10:FF:000024">
    <property type="entry name" value="Branchpoint-bridging protein-like protein"/>
    <property type="match status" value="1"/>
</dbReference>
<evidence type="ECO:0000256" key="3">
    <source>
        <dbReference type="ARBA" id="ARBA00017984"/>
    </source>
</evidence>
<dbReference type="STRING" id="4829.A0A168QU71"/>
<feature type="compositionally biased region" description="Low complexity" evidence="13">
    <location>
        <begin position="490"/>
        <end position="500"/>
    </location>
</feature>
<evidence type="ECO:0000313" key="16">
    <source>
        <dbReference type="Proteomes" id="UP000078561"/>
    </source>
</evidence>
<dbReference type="AlphaFoldDB" id="A0A168QU71"/>
<dbReference type="OrthoDB" id="276989at2759"/>
<dbReference type="GO" id="GO:0000398">
    <property type="term" value="P:mRNA splicing, via spliceosome"/>
    <property type="evidence" value="ECO:0007669"/>
    <property type="project" value="UniProtKB-ARBA"/>
</dbReference>
<feature type="region of interest" description="Disordered" evidence="13">
    <location>
        <begin position="402"/>
        <end position="450"/>
    </location>
</feature>
<dbReference type="Pfam" id="PF00098">
    <property type="entry name" value="zf-CCHC"/>
    <property type="match status" value="2"/>
</dbReference>
<dbReference type="SMART" id="SM00343">
    <property type="entry name" value="ZnF_C2HC"/>
    <property type="match status" value="2"/>
</dbReference>
<evidence type="ECO:0000256" key="2">
    <source>
        <dbReference type="ARBA" id="ARBA00010382"/>
    </source>
</evidence>
<evidence type="ECO:0000256" key="6">
    <source>
        <dbReference type="ARBA" id="ARBA00022771"/>
    </source>
</evidence>
<dbReference type="EMBL" id="LT554468">
    <property type="protein sequence ID" value="SAM05565.1"/>
    <property type="molecule type" value="Genomic_DNA"/>
</dbReference>
<dbReference type="InterPro" id="IPR036612">
    <property type="entry name" value="KH_dom_type_1_sf"/>
</dbReference>
<dbReference type="Gene3D" id="4.10.60.10">
    <property type="entry name" value="Zinc finger, CCHC-type"/>
    <property type="match status" value="1"/>
</dbReference>
<dbReference type="InterPro" id="IPR019128">
    <property type="entry name" value="Dcc1"/>
</dbReference>
<keyword evidence="10" id="KW-0539">Nucleus</keyword>
<comment type="subcellular location">
    <subcellularLocation>
        <location evidence="1">Nucleus</location>
    </subcellularLocation>
</comment>
<dbReference type="Gene3D" id="6.10.140.1790">
    <property type="match status" value="1"/>
</dbReference>
<keyword evidence="7" id="KW-0862">Zinc</keyword>
<keyword evidence="8 12" id="KW-0694">RNA-binding</keyword>
<dbReference type="InterPro" id="IPR045071">
    <property type="entry name" value="BBP-like"/>
</dbReference>
<evidence type="ECO:0000256" key="10">
    <source>
        <dbReference type="ARBA" id="ARBA00023242"/>
    </source>
</evidence>
<dbReference type="PROSITE" id="PS50158">
    <property type="entry name" value="ZF_CCHC"/>
    <property type="match status" value="2"/>
</dbReference>
<evidence type="ECO:0000256" key="9">
    <source>
        <dbReference type="ARBA" id="ARBA00023187"/>
    </source>
</evidence>
<dbReference type="InterPro" id="IPR032570">
    <property type="entry name" value="SF1-HH"/>
</dbReference>
<dbReference type="PANTHER" id="PTHR11208">
    <property type="entry name" value="RNA-BINDING PROTEIN RELATED"/>
    <property type="match status" value="1"/>
</dbReference>
<sequence length="939" mass="104696">MWRPTGTNVIPLGTKRRHDSQYDSHPEEHAAVARSPSSSSYRTATPTTPPVQSSPIKSEPRHHAPPAASTPDSDARSSNNSTPVEERKRKRRSRWGTEEKEASGIPTTLPKGDGKEKDTYVCKSNQCLVDDFCMYHTYSNAFLTVCYGRSPSPEPVYNSDGKRVNTREFRYRKKLEDERHKLVEHATKTIPGFVPPADYRKPTRLQEKVYIPAKEFPEINFIGLLIGPRGKTLKAMESDSGAKISIRGRGSVKEGKSRTDAAANSAQEEDLHCLVMGDTEEKVRKAVKMIEKTIETSASTPEGQNELKRNQLRELAALNGTLRDDENQTCLNCGAPGHRRFECTERSNFSANLTCRICGGHGHIARDCNQRDNPEVVEAARARDQQLDHEYQNLMAELGERPDQVSQYGPTSAAPWQQQPQQDYYQSSPPSQTAGGDAAPPWQRNRHQQDAYGAAAPWHNGSYGYDNSGYYNNGGSYGYYEGYGGYDQQGQWDYSQGQQQAGDNEYYPPPPPPANAEAWEGQPPPPPPPPSSAPSAAGHPQPPPPPPPDNSDAAPPPPPPQYGPSSSPFSLFYLINATTPMPDFVYSPDYKKDSFKLIELGSDELVREFESGTSVTIKGLPDDDAVLCTDSSTFSLRQVNTSNSLVLSTMDDVLDWEVYDDLSSTIELLPCTARVGRLATLLSSTLYTGPENEGTSSDATFYTFDQLLSIVQASRTELETALVEMNAFVLDDFHRCIDPAYLHHMLDGLSTNATILGYDIRCLSLQEAHACLDQDFASVPDPVRLAFLHAFTKDITASSLCLDDYKVCRFLGSIVLETEKGREWKLDDFMDTWGRLTQLVLDIRTPTLTSLQGLYYTTERHVLQQPQLFITYLPLSSLPTDPAERFTRLFAKKPHWTAHDIYPFINDLARDDKQRDGLMLKFTRMQKLGNATVYGSRIK</sequence>
<evidence type="ECO:0000256" key="5">
    <source>
        <dbReference type="ARBA" id="ARBA00022723"/>
    </source>
</evidence>
<dbReference type="PROSITE" id="PS50084">
    <property type="entry name" value="KH_TYPE_1"/>
    <property type="match status" value="1"/>
</dbReference>
<keyword evidence="16" id="KW-1185">Reference proteome</keyword>
<evidence type="ECO:0000259" key="14">
    <source>
        <dbReference type="PROSITE" id="PS50158"/>
    </source>
</evidence>
<feature type="compositionally biased region" description="Pro residues" evidence="13">
    <location>
        <begin position="540"/>
        <end position="562"/>
    </location>
</feature>
<dbReference type="GO" id="GO:0000243">
    <property type="term" value="C:commitment complex"/>
    <property type="evidence" value="ECO:0007669"/>
    <property type="project" value="UniProtKB-ARBA"/>
</dbReference>
<keyword evidence="4" id="KW-0507">mRNA processing</keyword>
<name>A0A168QU71_ABSGL</name>
<protein>
    <recommendedName>
        <fullName evidence="3">Branchpoint-bridging protein</fullName>
    </recommendedName>
</protein>
<dbReference type="InParanoid" id="A0A168QU71"/>
<dbReference type="GO" id="GO:0003729">
    <property type="term" value="F:mRNA binding"/>
    <property type="evidence" value="ECO:0007669"/>
    <property type="project" value="TreeGrafter"/>
</dbReference>
<feature type="region of interest" description="Disordered" evidence="13">
    <location>
        <begin position="490"/>
        <end position="565"/>
    </location>
</feature>
<evidence type="ECO:0000256" key="8">
    <source>
        <dbReference type="ARBA" id="ARBA00022884"/>
    </source>
</evidence>
<evidence type="ECO:0000256" key="4">
    <source>
        <dbReference type="ARBA" id="ARBA00022664"/>
    </source>
</evidence>
<feature type="compositionally biased region" description="Basic and acidic residues" evidence="13">
    <location>
        <begin position="19"/>
        <end position="31"/>
    </location>
</feature>
<dbReference type="GO" id="GO:0048024">
    <property type="term" value="P:regulation of mRNA splicing, via spliceosome"/>
    <property type="evidence" value="ECO:0007669"/>
    <property type="project" value="TreeGrafter"/>
</dbReference>
<feature type="domain" description="CCHC-type" evidence="14">
    <location>
        <begin position="355"/>
        <end position="370"/>
    </location>
</feature>
<dbReference type="InterPro" id="IPR055256">
    <property type="entry name" value="KH_1_KHDC4/BBP-like"/>
</dbReference>
<dbReference type="InterPro" id="IPR004087">
    <property type="entry name" value="KH_dom"/>
</dbReference>
<keyword evidence="9" id="KW-0508">mRNA splicing</keyword>
<dbReference type="GO" id="GO:0031390">
    <property type="term" value="C:Ctf18 RFC-like complex"/>
    <property type="evidence" value="ECO:0007669"/>
    <property type="project" value="InterPro"/>
</dbReference>
<dbReference type="Proteomes" id="UP000078561">
    <property type="component" value="Unassembled WGS sequence"/>
</dbReference>
<feature type="compositionally biased region" description="Low complexity" evidence="13">
    <location>
        <begin position="417"/>
        <end position="432"/>
    </location>
</feature>
<dbReference type="GO" id="GO:0005829">
    <property type="term" value="C:cytosol"/>
    <property type="evidence" value="ECO:0007669"/>
    <property type="project" value="UniProtKB-ARBA"/>
</dbReference>
<evidence type="ECO:0000256" key="7">
    <source>
        <dbReference type="ARBA" id="ARBA00022833"/>
    </source>
</evidence>
<dbReference type="Pfam" id="PF16275">
    <property type="entry name" value="SF1-HH"/>
    <property type="match status" value="1"/>
</dbReference>